<proteinExistence type="predicted"/>
<dbReference type="AlphaFoldDB" id="J3M567"/>
<evidence type="ECO:0000256" key="1">
    <source>
        <dbReference type="SAM" id="Phobius"/>
    </source>
</evidence>
<dbReference type="PANTHER" id="PTHR33115">
    <property type="entry name" value="ARM REPEAT SUPERFAMILY PROTEIN"/>
    <property type="match status" value="1"/>
</dbReference>
<accession>J3M567</accession>
<dbReference type="Proteomes" id="UP000006038">
    <property type="component" value="Chromosome 5"/>
</dbReference>
<name>J3M567_ORYBR</name>
<reference evidence="2" key="1">
    <citation type="journal article" date="2013" name="Nat. Commun.">
        <title>Whole-genome sequencing of Oryza brachyantha reveals mechanisms underlying Oryza genome evolution.</title>
        <authorList>
            <person name="Chen J."/>
            <person name="Huang Q."/>
            <person name="Gao D."/>
            <person name="Wang J."/>
            <person name="Lang Y."/>
            <person name="Liu T."/>
            <person name="Li B."/>
            <person name="Bai Z."/>
            <person name="Luis Goicoechea J."/>
            <person name="Liang C."/>
            <person name="Chen C."/>
            <person name="Zhang W."/>
            <person name="Sun S."/>
            <person name="Liao Y."/>
            <person name="Zhang X."/>
            <person name="Yang L."/>
            <person name="Song C."/>
            <person name="Wang M."/>
            <person name="Shi J."/>
            <person name="Liu G."/>
            <person name="Liu J."/>
            <person name="Zhou H."/>
            <person name="Zhou W."/>
            <person name="Yu Q."/>
            <person name="An N."/>
            <person name="Chen Y."/>
            <person name="Cai Q."/>
            <person name="Wang B."/>
            <person name="Liu B."/>
            <person name="Min J."/>
            <person name="Huang Y."/>
            <person name="Wu H."/>
            <person name="Li Z."/>
            <person name="Zhang Y."/>
            <person name="Yin Y."/>
            <person name="Song W."/>
            <person name="Jiang J."/>
            <person name="Jackson S.A."/>
            <person name="Wing R.A."/>
            <person name="Wang J."/>
            <person name="Chen M."/>
        </authorList>
    </citation>
    <scope>NUCLEOTIDE SEQUENCE [LARGE SCALE GENOMIC DNA]</scope>
    <source>
        <strain evidence="2">cv. IRGC 101232</strain>
    </source>
</reference>
<organism evidence="2">
    <name type="scientific">Oryza brachyantha</name>
    <name type="common">malo sina</name>
    <dbReference type="NCBI Taxonomy" id="4533"/>
    <lineage>
        <taxon>Eukaryota</taxon>
        <taxon>Viridiplantae</taxon>
        <taxon>Streptophyta</taxon>
        <taxon>Embryophyta</taxon>
        <taxon>Tracheophyta</taxon>
        <taxon>Spermatophyta</taxon>
        <taxon>Magnoliopsida</taxon>
        <taxon>Liliopsida</taxon>
        <taxon>Poales</taxon>
        <taxon>Poaceae</taxon>
        <taxon>BOP clade</taxon>
        <taxon>Oryzoideae</taxon>
        <taxon>Oryzeae</taxon>
        <taxon>Oryzinae</taxon>
        <taxon>Oryza</taxon>
    </lineage>
</organism>
<feature type="transmembrane region" description="Helical" evidence="1">
    <location>
        <begin position="49"/>
        <end position="67"/>
    </location>
</feature>
<keyword evidence="1" id="KW-0472">Membrane</keyword>
<sequence length="71" mass="7653">MLVTGSGFLALTWSTVVLLGGFVSALPIKEFWFLTAIGTVLASTYVTPPIPRPIFAFLVITLGRLYGTVCF</sequence>
<dbReference type="Gramene" id="OB05G17410.1">
    <property type="protein sequence ID" value="OB05G17410.1"/>
    <property type="gene ID" value="OB05G17410"/>
</dbReference>
<keyword evidence="3" id="KW-1185">Reference proteome</keyword>
<evidence type="ECO:0000313" key="2">
    <source>
        <dbReference type="EnsemblPlants" id="OB05G17410.1"/>
    </source>
</evidence>
<dbReference type="HOGENOM" id="CLU_2744070_0_0_1"/>
<protein>
    <submittedName>
        <fullName evidence="2">Uncharacterized protein</fullName>
    </submittedName>
</protein>
<evidence type="ECO:0000313" key="3">
    <source>
        <dbReference type="Proteomes" id="UP000006038"/>
    </source>
</evidence>
<keyword evidence="1" id="KW-0812">Transmembrane</keyword>
<dbReference type="EnsemblPlants" id="OB05G17410.1">
    <property type="protein sequence ID" value="OB05G17410.1"/>
    <property type="gene ID" value="OB05G17410"/>
</dbReference>
<dbReference type="PANTHER" id="PTHR33115:SF50">
    <property type="entry name" value="ARM REPEAT SUPERFAMILY PROTEIN"/>
    <property type="match status" value="1"/>
</dbReference>
<keyword evidence="1" id="KW-1133">Transmembrane helix</keyword>
<reference evidence="2" key="2">
    <citation type="submission" date="2013-04" db="UniProtKB">
        <authorList>
            <consortium name="EnsemblPlants"/>
        </authorList>
    </citation>
    <scope>IDENTIFICATION</scope>
</reference>